<comment type="caution">
    <text evidence="1">The sequence shown here is derived from an EMBL/GenBank/DDBJ whole genome shotgun (WGS) entry which is preliminary data.</text>
</comment>
<reference evidence="1 2" key="1">
    <citation type="submission" date="2018-08" db="EMBL/GenBank/DDBJ databases">
        <title>A genome reference for cultivated species of the human gut microbiota.</title>
        <authorList>
            <person name="Zou Y."/>
            <person name="Xue W."/>
            <person name="Luo G."/>
        </authorList>
    </citation>
    <scope>NUCLEOTIDE SEQUENCE [LARGE SCALE GENOMIC DNA]</scope>
    <source>
        <strain evidence="1 2">AF24-29</strain>
    </source>
</reference>
<dbReference type="AlphaFoldDB" id="A0A412FJ73"/>
<evidence type="ECO:0000313" key="2">
    <source>
        <dbReference type="Proteomes" id="UP000284178"/>
    </source>
</evidence>
<gene>
    <name evidence="1" type="ORF">DWY25_16045</name>
</gene>
<name>A0A412FJ73_9FIRM</name>
<sequence length="200" mass="23443">MFELWIILVILFLFALSIVIPKRLRSRLAGELSSCLMTRDFDRFDRLIEKRSAQFVFDPFNIDFMKLNAALVKQDPAEIDRRFADFDQCRLNDKQKEAVYYNAFYYYVACSDIAKVRLYGNRLLNLATCSEALKAETQKYYAVMIDHSYADLDEDLARLDQLEGEEKAKAEFLISKMFENQGDSQQAKLYLDRSLEHLHS</sequence>
<dbReference type="EMBL" id="QRUP01000028">
    <property type="protein sequence ID" value="RGR68218.1"/>
    <property type="molecule type" value="Genomic_DNA"/>
</dbReference>
<proteinExistence type="predicted"/>
<accession>A0A412FJ73</accession>
<evidence type="ECO:0000313" key="1">
    <source>
        <dbReference type="EMBL" id="RGR68218.1"/>
    </source>
</evidence>
<organism evidence="1 2">
    <name type="scientific">Holdemania filiformis</name>
    <dbReference type="NCBI Taxonomy" id="61171"/>
    <lineage>
        <taxon>Bacteria</taxon>
        <taxon>Bacillati</taxon>
        <taxon>Bacillota</taxon>
        <taxon>Erysipelotrichia</taxon>
        <taxon>Erysipelotrichales</taxon>
        <taxon>Erysipelotrichaceae</taxon>
        <taxon>Holdemania</taxon>
    </lineage>
</organism>
<dbReference type="GeneID" id="83016909"/>
<keyword evidence="2" id="KW-1185">Reference proteome</keyword>
<dbReference type="Proteomes" id="UP000284178">
    <property type="component" value="Unassembled WGS sequence"/>
</dbReference>
<dbReference type="RefSeq" id="WP_117896073.1">
    <property type="nucleotide sequence ID" value="NZ_CABJCV010000028.1"/>
</dbReference>
<protein>
    <submittedName>
        <fullName evidence="1">Uncharacterized protein</fullName>
    </submittedName>
</protein>